<keyword evidence="2" id="KW-0456">Lyase</keyword>
<name>A0A9J6PUX1_9ENTR</name>
<protein>
    <submittedName>
        <fullName evidence="2">Isocitrate lyase/phosphoenolpyruvate mutase family protein</fullName>
    </submittedName>
</protein>
<dbReference type="AlphaFoldDB" id="A0A9J6PUX1"/>
<gene>
    <name evidence="2" type="ORF">M8014_07250</name>
</gene>
<evidence type="ECO:0000313" key="2">
    <source>
        <dbReference type="EMBL" id="MCU6664135.1"/>
    </source>
</evidence>
<keyword evidence="3" id="KW-1185">Reference proteome</keyword>
<dbReference type="PANTHER" id="PTHR42905">
    <property type="entry name" value="PHOSPHOENOLPYRUVATE CARBOXYLASE"/>
    <property type="match status" value="1"/>
</dbReference>
<dbReference type="SUPFAM" id="SSF51621">
    <property type="entry name" value="Phosphoenolpyruvate/pyruvate domain"/>
    <property type="match status" value="1"/>
</dbReference>
<keyword evidence="1" id="KW-0479">Metal-binding</keyword>
<evidence type="ECO:0000256" key="1">
    <source>
        <dbReference type="ARBA" id="ARBA00022723"/>
    </source>
</evidence>
<dbReference type="EMBL" id="JAMGZK010000043">
    <property type="protein sequence ID" value="MCU6664135.1"/>
    <property type="molecule type" value="Genomic_DNA"/>
</dbReference>
<dbReference type="InterPro" id="IPR040442">
    <property type="entry name" value="Pyrv_kinase-like_dom_sf"/>
</dbReference>
<dbReference type="CDD" id="cd00377">
    <property type="entry name" value="ICL_PEPM"/>
    <property type="match status" value="1"/>
</dbReference>
<sequence>MDFTALHQQNTPLLMANVWDAASARAAHEAGYQALGTSSAAIAAMLGYEDGEGLSFDELLYIVTRIKSVTCLPLSVDVEAGYGASASDITSNLTRLAELGVVGVNLEDSRVIKGVRQLDDAAVFARRLTAIRHQLDDARCRLFINVRTDTFLLNHPQALHETLLRGRLYQQAGADGLFVPGLTSEHDIAILAQDIPVPLNVMCMPDLPTFDRLGELGVKRISMGNFIHSKMHSTLTTFMRAIPSQQSFAGVFINESS</sequence>
<dbReference type="GO" id="GO:0046872">
    <property type="term" value="F:metal ion binding"/>
    <property type="evidence" value="ECO:0007669"/>
    <property type="project" value="UniProtKB-KW"/>
</dbReference>
<organism evidence="2 3">
    <name type="scientific">Silvania hatchlandensis</name>
    <dbReference type="NCBI Taxonomy" id="2926469"/>
    <lineage>
        <taxon>Bacteria</taxon>
        <taxon>Pseudomonadati</taxon>
        <taxon>Pseudomonadota</taxon>
        <taxon>Gammaproteobacteria</taxon>
        <taxon>Enterobacterales</taxon>
        <taxon>Enterobacteriaceae</taxon>
        <taxon>Silvania</taxon>
    </lineage>
</organism>
<proteinExistence type="predicted"/>
<dbReference type="InterPro" id="IPR039556">
    <property type="entry name" value="ICL/PEPM"/>
</dbReference>
<dbReference type="PANTHER" id="PTHR42905:SF16">
    <property type="entry name" value="CARBOXYPHOSPHONOENOLPYRUVATE PHOSPHONOMUTASE-LIKE PROTEIN (AFU_ORTHOLOGUE AFUA_5G07230)"/>
    <property type="match status" value="1"/>
</dbReference>
<accession>A0A9J6PUX1</accession>
<dbReference type="InterPro" id="IPR015813">
    <property type="entry name" value="Pyrv/PenolPyrv_kinase-like_dom"/>
</dbReference>
<dbReference type="GO" id="GO:0016829">
    <property type="term" value="F:lyase activity"/>
    <property type="evidence" value="ECO:0007669"/>
    <property type="project" value="UniProtKB-KW"/>
</dbReference>
<dbReference type="Proteomes" id="UP001063816">
    <property type="component" value="Unassembled WGS sequence"/>
</dbReference>
<evidence type="ECO:0000313" key="3">
    <source>
        <dbReference type="Proteomes" id="UP001063816"/>
    </source>
</evidence>
<dbReference type="Gene3D" id="3.20.20.60">
    <property type="entry name" value="Phosphoenolpyruvate-binding domains"/>
    <property type="match status" value="1"/>
</dbReference>
<comment type="caution">
    <text evidence="2">The sequence shown here is derived from an EMBL/GenBank/DDBJ whole genome shotgun (WGS) entry which is preliminary data.</text>
</comment>
<dbReference type="RefSeq" id="WP_271281847.1">
    <property type="nucleotide sequence ID" value="NZ_JAMGZK010000043.1"/>
</dbReference>
<reference evidence="2" key="1">
    <citation type="submission" date="2022-05" db="EMBL/GenBank/DDBJ databases">
        <title>Description of a novel species of Leclercia; Leclercia tamurae and the Proposal for a Novel Genus Silvania gen. nov. Containing Two Novel Species Silvania hatchlandensis sp. nov. and Silvania confinis sp. nov. Isolated from the Rhizosphere of Oak.</title>
        <authorList>
            <person name="Maddock D.W."/>
            <person name="Brady C.L."/>
            <person name="Denman S."/>
            <person name="Arnold D."/>
        </authorList>
    </citation>
    <scope>NUCLEOTIDE SEQUENCE</scope>
    <source>
        <strain evidence="2">H19S6</strain>
    </source>
</reference>
<dbReference type="Pfam" id="PF13714">
    <property type="entry name" value="PEP_mutase"/>
    <property type="match status" value="1"/>
</dbReference>